<proteinExistence type="predicted"/>
<dbReference type="PANTHER" id="PTHR23517:SF3">
    <property type="entry name" value="INTEGRAL MEMBRANE TRANSPORT PROTEIN"/>
    <property type="match status" value="1"/>
</dbReference>
<protein>
    <submittedName>
        <fullName evidence="9">MFS transporter</fullName>
    </submittedName>
</protein>
<comment type="caution">
    <text evidence="9">The sequence shown here is derived from an EMBL/GenBank/DDBJ whole genome shotgun (WGS) entry which is preliminary data.</text>
</comment>
<name>A0A443JHJ2_9MICO</name>
<dbReference type="Proteomes" id="UP000285970">
    <property type="component" value="Unassembled WGS sequence"/>
</dbReference>
<evidence type="ECO:0000256" key="2">
    <source>
        <dbReference type="ARBA" id="ARBA00022448"/>
    </source>
</evidence>
<evidence type="ECO:0000313" key="9">
    <source>
        <dbReference type="EMBL" id="RWR19934.1"/>
    </source>
</evidence>
<feature type="transmembrane region" description="Helical" evidence="7">
    <location>
        <begin position="425"/>
        <end position="446"/>
    </location>
</feature>
<feature type="transmembrane region" description="Helical" evidence="7">
    <location>
        <begin position="39"/>
        <end position="57"/>
    </location>
</feature>
<dbReference type="Pfam" id="PF07690">
    <property type="entry name" value="MFS_1"/>
    <property type="match status" value="1"/>
</dbReference>
<evidence type="ECO:0000256" key="4">
    <source>
        <dbReference type="ARBA" id="ARBA00022692"/>
    </source>
</evidence>
<dbReference type="PANTHER" id="PTHR23517">
    <property type="entry name" value="RESISTANCE PROTEIN MDTM, PUTATIVE-RELATED-RELATED"/>
    <property type="match status" value="1"/>
</dbReference>
<dbReference type="PROSITE" id="PS50850">
    <property type="entry name" value="MFS"/>
    <property type="match status" value="1"/>
</dbReference>
<evidence type="ECO:0000256" key="3">
    <source>
        <dbReference type="ARBA" id="ARBA00022475"/>
    </source>
</evidence>
<feature type="transmembrane region" description="Helical" evidence="7">
    <location>
        <begin position="329"/>
        <end position="349"/>
    </location>
</feature>
<feature type="transmembrane region" description="Helical" evidence="7">
    <location>
        <begin position="63"/>
        <end position="88"/>
    </location>
</feature>
<feature type="transmembrane region" description="Helical" evidence="7">
    <location>
        <begin position="253"/>
        <end position="279"/>
    </location>
</feature>
<feature type="transmembrane region" description="Helical" evidence="7">
    <location>
        <begin position="174"/>
        <end position="194"/>
    </location>
</feature>
<dbReference type="EMBL" id="RBZY01000019">
    <property type="protein sequence ID" value="RWR19934.1"/>
    <property type="molecule type" value="Genomic_DNA"/>
</dbReference>
<dbReference type="SUPFAM" id="SSF103473">
    <property type="entry name" value="MFS general substrate transporter"/>
    <property type="match status" value="1"/>
</dbReference>
<dbReference type="InterPro" id="IPR011701">
    <property type="entry name" value="MFS"/>
</dbReference>
<comment type="subcellular location">
    <subcellularLocation>
        <location evidence="1">Cell membrane</location>
        <topology evidence="1">Multi-pass membrane protein</topology>
    </subcellularLocation>
</comment>
<feature type="transmembrane region" description="Helical" evidence="7">
    <location>
        <begin position="128"/>
        <end position="154"/>
    </location>
</feature>
<feature type="transmembrane region" description="Helical" evidence="7">
    <location>
        <begin position="100"/>
        <end position="122"/>
    </location>
</feature>
<reference evidence="9 10" key="1">
    <citation type="journal article" date="2018" name="Front. Microbiol.">
        <title>Novel Insights Into Bacterial Dimethylsulfoniopropionate Catabolism in the East China Sea.</title>
        <authorList>
            <person name="Liu J."/>
            <person name="Liu J."/>
            <person name="Zhang S.H."/>
            <person name="Liang J."/>
            <person name="Lin H."/>
            <person name="Song D."/>
            <person name="Yang G.P."/>
            <person name="Todd J.D."/>
            <person name="Zhang X.H."/>
        </authorList>
    </citation>
    <scope>NUCLEOTIDE SEQUENCE [LARGE SCALE GENOMIC DNA]</scope>
    <source>
        <strain evidence="9 10">ZYFD042</strain>
    </source>
</reference>
<keyword evidence="2" id="KW-0813">Transport</keyword>
<feature type="transmembrane region" description="Helical" evidence="7">
    <location>
        <begin position="299"/>
        <end position="322"/>
    </location>
</feature>
<evidence type="ECO:0000256" key="1">
    <source>
        <dbReference type="ARBA" id="ARBA00004651"/>
    </source>
</evidence>
<dbReference type="AlphaFoldDB" id="A0A443JHJ2"/>
<keyword evidence="5 7" id="KW-1133">Transmembrane helix</keyword>
<evidence type="ECO:0000313" key="10">
    <source>
        <dbReference type="Proteomes" id="UP000285970"/>
    </source>
</evidence>
<gene>
    <name evidence="9" type="ORF">D8Y23_06705</name>
</gene>
<sequence length="457" mass="46841">MFGTFAPQRRLIHQAVRMTSASSPPGQGRGAGAVIVAQLLLRTASAAGALVLGAYFVDLARDGAPVGAVLLGALSGLSFLAELILAPIAGSASDRRGRRVFLIAAPLLAAAGIVITPGASIVATAPSIVLVVVIVGTSRLLDGAGAAIAAPATLGLLADASDDDRMRRGRVTSLYELSSSGGIALGAVAGPLLYGALGLWSFVTLAVVYVIASVLVLLFVRSPGSVPETVAAEAAAPPPMVGDRIRVLTQPRLLAFLPAWVAVNAILGTWVTSQITFVLAGDQTDPDQLFPGAFAGNEAGLSAVLGIYVLVFSLCIVAWAFFIGKLPTVPTLFVTVFGAVLASVGLLLANRGLPLGVAIPLVLVGVFLEAGFTPAALSHLSDISAEYRDNRGLIMGAYSVVVGAGYLLGNILGGVFAEWRLFEGLAILTMLLAAVALISIAIMYLIEKRMTAQRAQV</sequence>
<dbReference type="GO" id="GO:0005886">
    <property type="term" value="C:plasma membrane"/>
    <property type="evidence" value="ECO:0007669"/>
    <property type="project" value="UniProtKB-SubCell"/>
</dbReference>
<keyword evidence="4 7" id="KW-0812">Transmembrane</keyword>
<dbReference type="GO" id="GO:0022857">
    <property type="term" value="F:transmembrane transporter activity"/>
    <property type="evidence" value="ECO:0007669"/>
    <property type="project" value="InterPro"/>
</dbReference>
<evidence type="ECO:0000256" key="6">
    <source>
        <dbReference type="ARBA" id="ARBA00023136"/>
    </source>
</evidence>
<keyword evidence="6 7" id="KW-0472">Membrane</keyword>
<keyword evidence="3" id="KW-1003">Cell membrane</keyword>
<evidence type="ECO:0000259" key="8">
    <source>
        <dbReference type="PROSITE" id="PS50850"/>
    </source>
</evidence>
<feature type="transmembrane region" description="Helical" evidence="7">
    <location>
        <begin position="200"/>
        <end position="220"/>
    </location>
</feature>
<feature type="transmembrane region" description="Helical" evidence="7">
    <location>
        <begin position="355"/>
        <end position="380"/>
    </location>
</feature>
<dbReference type="InterPro" id="IPR036259">
    <property type="entry name" value="MFS_trans_sf"/>
</dbReference>
<accession>A0A443JHJ2</accession>
<dbReference type="InterPro" id="IPR020846">
    <property type="entry name" value="MFS_dom"/>
</dbReference>
<evidence type="ECO:0000256" key="7">
    <source>
        <dbReference type="SAM" id="Phobius"/>
    </source>
</evidence>
<dbReference type="InterPro" id="IPR050171">
    <property type="entry name" value="MFS_Transporters"/>
</dbReference>
<feature type="transmembrane region" description="Helical" evidence="7">
    <location>
        <begin position="392"/>
        <end position="413"/>
    </location>
</feature>
<organism evidence="9 10">
    <name type="scientific">Microbacterium enclense</name>
    <dbReference type="NCBI Taxonomy" id="993073"/>
    <lineage>
        <taxon>Bacteria</taxon>
        <taxon>Bacillati</taxon>
        <taxon>Actinomycetota</taxon>
        <taxon>Actinomycetes</taxon>
        <taxon>Micrococcales</taxon>
        <taxon>Microbacteriaceae</taxon>
        <taxon>Microbacterium</taxon>
    </lineage>
</organism>
<evidence type="ECO:0000256" key="5">
    <source>
        <dbReference type="ARBA" id="ARBA00022989"/>
    </source>
</evidence>
<feature type="domain" description="Major facilitator superfamily (MFS) profile" evidence="8">
    <location>
        <begin position="34"/>
        <end position="451"/>
    </location>
</feature>
<dbReference type="Gene3D" id="1.20.1250.20">
    <property type="entry name" value="MFS general substrate transporter like domains"/>
    <property type="match status" value="2"/>
</dbReference>